<protein>
    <submittedName>
        <fullName evidence="2">Uncharacterized protein</fullName>
    </submittedName>
</protein>
<dbReference type="Proteomes" id="UP000799291">
    <property type="component" value="Unassembled WGS sequence"/>
</dbReference>
<organism evidence="2 3">
    <name type="scientific">Lentithecium fluviatile CBS 122367</name>
    <dbReference type="NCBI Taxonomy" id="1168545"/>
    <lineage>
        <taxon>Eukaryota</taxon>
        <taxon>Fungi</taxon>
        <taxon>Dikarya</taxon>
        <taxon>Ascomycota</taxon>
        <taxon>Pezizomycotina</taxon>
        <taxon>Dothideomycetes</taxon>
        <taxon>Pleosporomycetidae</taxon>
        <taxon>Pleosporales</taxon>
        <taxon>Massarineae</taxon>
        <taxon>Lentitheciaceae</taxon>
        <taxon>Lentithecium</taxon>
    </lineage>
</organism>
<evidence type="ECO:0000313" key="2">
    <source>
        <dbReference type="EMBL" id="KAF2683300.1"/>
    </source>
</evidence>
<accession>A0A6G1IZD4</accession>
<feature type="compositionally biased region" description="Polar residues" evidence="1">
    <location>
        <begin position="1"/>
        <end position="13"/>
    </location>
</feature>
<proteinExistence type="predicted"/>
<evidence type="ECO:0000313" key="3">
    <source>
        <dbReference type="Proteomes" id="UP000799291"/>
    </source>
</evidence>
<feature type="region of interest" description="Disordered" evidence="1">
    <location>
        <begin position="1"/>
        <end position="28"/>
    </location>
</feature>
<dbReference type="AlphaFoldDB" id="A0A6G1IZD4"/>
<sequence>MGSQPLVNPSHLPTKNGKRKERSRELSGCIKHEEPVVANTCSRKCLGSSRARFKEKRREKKRKRRERDETCTQTAPEDWIGSTRPTSFTRLDIAFHREGRNPIDHSCWPSNTSQIAGSKKPEKPKTCRNNSQSPSALTLATHSITGPYQHQSIDDLTITTMRASSPQLETLASPKSPAHIKTATSLLILLRSRAARLQTQIFTLETELQNSEALHTPPESPTPNRTIRWTKTLEAMLELASEHWHDAFILEYSLRDVVDEESSATLAEQLECIMRGFEELVGNYDEKLWDVMVEGCEEAVEETVRGIVSL</sequence>
<name>A0A6G1IZD4_9PLEO</name>
<dbReference type="OrthoDB" id="3796090at2759"/>
<reference evidence="2" key="1">
    <citation type="journal article" date="2020" name="Stud. Mycol.">
        <title>101 Dothideomycetes genomes: a test case for predicting lifestyles and emergence of pathogens.</title>
        <authorList>
            <person name="Haridas S."/>
            <person name="Albert R."/>
            <person name="Binder M."/>
            <person name="Bloem J."/>
            <person name="Labutti K."/>
            <person name="Salamov A."/>
            <person name="Andreopoulos B."/>
            <person name="Baker S."/>
            <person name="Barry K."/>
            <person name="Bills G."/>
            <person name="Bluhm B."/>
            <person name="Cannon C."/>
            <person name="Castanera R."/>
            <person name="Culley D."/>
            <person name="Daum C."/>
            <person name="Ezra D."/>
            <person name="Gonzalez J."/>
            <person name="Henrissat B."/>
            <person name="Kuo A."/>
            <person name="Liang C."/>
            <person name="Lipzen A."/>
            <person name="Lutzoni F."/>
            <person name="Magnuson J."/>
            <person name="Mondo S."/>
            <person name="Nolan M."/>
            <person name="Ohm R."/>
            <person name="Pangilinan J."/>
            <person name="Park H.-J."/>
            <person name="Ramirez L."/>
            <person name="Alfaro M."/>
            <person name="Sun H."/>
            <person name="Tritt A."/>
            <person name="Yoshinaga Y."/>
            <person name="Zwiers L.-H."/>
            <person name="Turgeon B."/>
            <person name="Goodwin S."/>
            <person name="Spatafora J."/>
            <person name="Crous P."/>
            <person name="Grigoriev I."/>
        </authorList>
    </citation>
    <scope>NUCLEOTIDE SEQUENCE</scope>
    <source>
        <strain evidence="2">CBS 122367</strain>
    </source>
</reference>
<keyword evidence="3" id="KW-1185">Reference proteome</keyword>
<feature type="region of interest" description="Disordered" evidence="1">
    <location>
        <begin position="105"/>
        <end position="135"/>
    </location>
</feature>
<dbReference type="EMBL" id="MU005584">
    <property type="protein sequence ID" value="KAF2683300.1"/>
    <property type="molecule type" value="Genomic_DNA"/>
</dbReference>
<evidence type="ECO:0000256" key="1">
    <source>
        <dbReference type="SAM" id="MobiDB-lite"/>
    </source>
</evidence>
<feature type="region of interest" description="Disordered" evidence="1">
    <location>
        <begin position="50"/>
        <end position="83"/>
    </location>
</feature>
<gene>
    <name evidence="2" type="ORF">K458DRAFT_389907</name>
</gene>
<feature type="compositionally biased region" description="Basic residues" evidence="1">
    <location>
        <begin position="51"/>
        <end position="65"/>
    </location>
</feature>